<name>A0A445N1A0_9BACT</name>
<reference evidence="1" key="1">
    <citation type="submission" date="2018-01" db="EMBL/GenBank/DDBJ databases">
        <authorList>
            <person name="Regsiter A."/>
            <person name="William W."/>
        </authorList>
    </citation>
    <scope>NUCLEOTIDE SEQUENCE</scope>
    <source>
        <strain evidence="1">TRIP AH-1</strain>
    </source>
</reference>
<protein>
    <submittedName>
        <fullName evidence="1">Uncharacterized protein</fullName>
    </submittedName>
</protein>
<dbReference type="EMBL" id="OJIN01000204">
    <property type="protein sequence ID" value="SPD75442.1"/>
    <property type="molecule type" value="Genomic_DNA"/>
</dbReference>
<gene>
    <name evidence="1" type="ORF">PITCH_A600003</name>
</gene>
<sequence length="40" mass="4504">MTTTYWGHPHKCAMPQKYFDPQEIMAPGKLVADGEGLKLI</sequence>
<proteinExistence type="predicted"/>
<dbReference type="AlphaFoldDB" id="A0A445N1A0"/>
<evidence type="ECO:0000313" key="1">
    <source>
        <dbReference type="EMBL" id="SPD75442.1"/>
    </source>
</evidence>
<accession>A0A445N1A0</accession>
<organism evidence="1">
    <name type="scientific">uncultured Desulfobacterium sp</name>
    <dbReference type="NCBI Taxonomy" id="201089"/>
    <lineage>
        <taxon>Bacteria</taxon>
        <taxon>Pseudomonadati</taxon>
        <taxon>Thermodesulfobacteriota</taxon>
        <taxon>Desulfobacteria</taxon>
        <taxon>Desulfobacterales</taxon>
        <taxon>Desulfobacteriaceae</taxon>
        <taxon>Desulfobacterium</taxon>
        <taxon>environmental samples</taxon>
    </lineage>
</organism>